<dbReference type="Pfam" id="PF24285">
    <property type="entry name" value="DUF7473"/>
    <property type="match status" value="1"/>
</dbReference>
<organism evidence="2 3">
    <name type="scientific">Natronocalculus amylovorans</name>
    <dbReference type="NCBI Taxonomy" id="2917812"/>
    <lineage>
        <taxon>Archaea</taxon>
        <taxon>Methanobacteriati</taxon>
        <taxon>Methanobacteriota</taxon>
        <taxon>Stenosarchaea group</taxon>
        <taxon>Halobacteria</taxon>
        <taxon>Halobacteriales</taxon>
        <taxon>Haloferacaceae</taxon>
        <taxon>Natronocalculus</taxon>
    </lineage>
</organism>
<feature type="transmembrane region" description="Helical" evidence="1">
    <location>
        <begin position="67"/>
        <end position="88"/>
    </location>
</feature>
<feature type="transmembrane region" description="Helical" evidence="1">
    <location>
        <begin position="39"/>
        <end position="61"/>
    </location>
</feature>
<name>A0AAE3FVJ1_9EURY</name>
<keyword evidence="3" id="KW-1185">Reference proteome</keyword>
<comment type="caution">
    <text evidence="2">The sequence shown here is derived from an EMBL/GenBank/DDBJ whole genome shotgun (WGS) entry which is preliminary data.</text>
</comment>
<dbReference type="EMBL" id="JAKRVX010000001">
    <property type="protein sequence ID" value="MCL9815961.1"/>
    <property type="molecule type" value="Genomic_DNA"/>
</dbReference>
<reference evidence="2" key="2">
    <citation type="submission" date="2022-02" db="EMBL/GenBank/DDBJ databases">
        <authorList>
            <person name="Elcheninov A.G."/>
            <person name="Sorokin D.Y."/>
            <person name="Kublanov I.V."/>
        </authorList>
    </citation>
    <scope>NUCLEOTIDE SEQUENCE</scope>
    <source>
        <strain evidence="2">AArc-St2</strain>
    </source>
</reference>
<gene>
    <name evidence="2" type="ORF">AArcSt2_03300</name>
</gene>
<sequence>MALSSPIVLQAASTLAIIGTVGLFAVFLSTTAHIAARNVLGDVSVIKAFGVGPIPAVISVVAQALGVPAVVSLPLAIVADGAAINYFYGESRRITAYITVIHIVVTIIIGTVLFGILTIAMTAPGG</sequence>
<accession>A0AAE3FVJ1</accession>
<dbReference type="RefSeq" id="WP_250582882.1">
    <property type="nucleotide sequence ID" value="NZ_JAKRVX010000001.1"/>
</dbReference>
<keyword evidence="1" id="KW-0472">Membrane</keyword>
<keyword evidence="1" id="KW-1133">Transmembrane helix</keyword>
<keyword evidence="1" id="KW-0812">Transmembrane</keyword>
<evidence type="ECO:0000313" key="2">
    <source>
        <dbReference type="EMBL" id="MCL9815961.1"/>
    </source>
</evidence>
<evidence type="ECO:0000313" key="3">
    <source>
        <dbReference type="Proteomes" id="UP001203207"/>
    </source>
</evidence>
<proteinExistence type="predicted"/>
<dbReference type="AlphaFoldDB" id="A0AAE3FVJ1"/>
<protein>
    <submittedName>
        <fullName evidence="2">Uncharacterized protein</fullName>
    </submittedName>
</protein>
<dbReference type="InterPro" id="IPR055896">
    <property type="entry name" value="DUF7473"/>
</dbReference>
<feature type="transmembrane region" description="Helical" evidence="1">
    <location>
        <begin position="100"/>
        <end position="123"/>
    </location>
</feature>
<evidence type="ECO:0000256" key="1">
    <source>
        <dbReference type="SAM" id="Phobius"/>
    </source>
</evidence>
<feature type="transmembrane region" description="Helical" evidence="1">
    <location>
        <begin position="6"/>
        <end position="27"/>
    </location>
</feature>
<reference evidence="2" key="1">
    <citation type="journal article" date="2022" name="Syst. Appl. Microbiol.">
        <title>Natronocalculus amylovorans gen. nov., sp. nov., and Natranaeroarchaeum aerophilus sp. nov., dominant culturable amylolytic natronoarchaea from hypersaline soda lakes in southwestern Siberia.</title>
        <authorList>
            <person name="Sorokin D.Y."/>
            <person name="Elcheninov A.G."/>
            <person name="Khizhniak T.V."/>
            <person name="Koenen M."/>
            <person name="Bale N.J."/>
            <person name="Damste J.S.S."/>
            <person name="Kublanov I.V."/>
        </authorList>
    </citation>
    <scope>NUCLEOTIDE SEQUENCE</scope>
    <source>
        <strain evidence="2">AArc-St2</strain>
    </source>
</reference>
<dbReference type="Proteomes" id="UP001203207">
    <property type="component" value="Unassembled WGS sequence"/>
</dbReference>